<dbReference type="SUPFAM" id="SSF53649">
    <property type="entry name" value="Alkaline phosphatase-like"/>
    <property type="match status" value="1"/>
</dbReference>
<name>A0A2K2G027_9SPHN</name>
<dbReference type="SMART" id="SM00098">
    <property type="entry name" value="alkPPc"/>
    <property type="match status" value="1"/>
</dbReference>
<dbReference type="InterPro" id="IPR001952">
    <property type="entry name" value="Alkaline_phosphatase"/>
</dbReference>
<feature type="binding site" evidence="3">
    <location>
        <position position="324"/>
    </location>
    <ligand>
        <name>Zn(2+)</name>
        <dbReference type="ChEBI" id="CHEBI:29105"/>
        <label>2</label>
    </ligand>
</feature>
<keyword evidence="1" id="KW-0597">Phosphoprotein</keyword>
<feature type="active site" description="Phosphoserine intermediate" evidence="2">
    <location>
        <position position="74"/>
    </location>
</feature>
<comment type="caution">
    <text evidence="5">The sequence shown here is derived from an EMBL/GenBank/DDBJ whole genome shotgun (WGS) entry which is preliminary data.</text>
</comment>
<dbReference type="GO" id="GO:0046872">
    <property type="term" value="F:metal ion binding"/>
    <property type="evidence" value="ECO:0007669"/>
    <property type="project" value="UniProtKB-KW"/>
</dbReference>
<keyword evidence="3" id="KW-0862">Zinc</keyword>
<feature type="binding site" evidence="3">
    <location>
        <position position="241"/>
    </location>
    <ligand>
        <name>Mg(2+)</name>
        <dbReference type="ChEBI" id="CHEBI:18420"/>
    </ligand>
</feature>
<keyword evidence="3" id="KW-0460">Magnesium</keyword>
<feature type="binding site" evidence="3">
    <location>
        <position position="132"/>
    </location>
    <ligand>
        <name>Mg(2+)</name>
        <dbReference type="ChEBI" id="CHEBI:18420"/>
    </ligand>
</feature>
<evidence type="ECO:0000313" key="5">
    <source>
        <dbReference type="EMBL" id="PNU04400.1"/>
    </source>
</evidence>
<evidence type="ECO:0000256" key="3">
    <source>
        <dbReference type="PIRSR" id="PIRSR601952-2"/>
    </source>
</evidence>
<gene>
    <name evidence="5" type="ORF">A8V01_20465</name>
</gene>
<feature type="binding site" evidence="3">
    <location>
        <position position="281"/>
    </location>
    <ligand>
        <name>Zn(2+)</name>
        <dbReference type="ChEBI" id="CHEBI:29105"/>
        <label>2</label>
    </ligand>
</feature>
<dbReference type="PANTHER" id="PTHR11596:SF5">
    <property type="entry name" value="ALKALINE PHOSPHATASE"/>
    <property type="match status" value="1"/>
</dbReference>
<reference evidence="5 6" key="1">
    <citation type="submission" date="2016-05" db="EMBL/GenBank/DDBJ databases">
        <title>Complete genome sequence of Novosphingobium guangzhouense SA925(T).</title>
        <authorList>
            <person name="Sha S."/>
        </authorList>
    </citation>
    <scope>NUCLEOTIDE SEQUENCE [LARGE SCALE GENOMIC DNA]</scope>
    <source>
        <strain evidence="5 6">SA925</strain>
    </source>
</reference>
<evidence type="ECO:0000256" key="4">
    <source>
        <dbReference type="RuleBase" id="RU003946"/>
    </source>
</evidence>
<feature type="binding site" evidence="3">
    <location>
        <position position="245"/>
    </location>
    <ligand>
        <name>Zn(2+)</name>
        <dbReference type="ChEBI" id="CHEBI:29105"/>
        <label>2</label>
    </ligand>
</feature>
<sequence length="364" mass="38712">MATAAAALLSGTAGIVQAQEARNVIIFLGDAGGLPTLNAGGILAHDKPQSLYIHTMPYVALSDTSSANRWVTDSGAGMTAIMTGHKTNNAMVSAIPSGPNGAVSPVKTLLEYAEQRGLSTGVMTNMKIWDATPAATYAHVAARKDKDSIFQQMLKPRFGDGVDILIGKGRADAVTSFAARQTTAEKAFATAGYRFGEDPAIVRDAARVAVLRDSDFAPIPAVEATIAQLAKNPKGYFLMVEWDMHTDDPKKGLRHVVEMDDMIRRVHEIAGKDTLILFTADHSFGLRMGGGERGSPLLQQYDAEAAKPGTTNESNGVISVQDGHTGEEVIVAASGPGADKVHGFMPNTRLFDIMLSAFGWKRDQ</sequence>
<keyword evidence="6" id="KW-1185">Reference proteome</keyword>
<comment type="cofactor">
    <cofactor evidence="3">
        <name>Mg(2+)</name>
        <dbReference type="ChEBI" id="CHEBI:18420"/>
    </cofactor>
    <text evidence="3">Binds 1 Mg(2+) ion.</text>
</comment>
<dbReference type="Pfam" id="PF00245">
    <property type="entry name" value="Alk_phosphatase"/>
    <property type="match status" value="2"/>
</dbReference>
<dbReference type="CDD" id="cd16012">
    <property type="entry name" value="ALP"/>
    <property type="match status" value="1"/>
</dbReference>
<dbReference type="PRINTS" id="PR00113">
    <property type="entry name" value="ALKPHPHTASE"/>
</dbReference>
<accession>A0A2K2G027</accession>
<keyword evidence="3" id="KW-0479">Metal-binding</keyword>
<evidence type="ECO:0000256" key="2">
    <source>
        <dbReference type="PIRSR" id="PIRSR601952-1"/>
    </source>
</evidence>
<dbReference type="AlphaFoldDB" id="A0A2K2G027"/>
<protein>
    <submittedName>
        <fullName evidence="5">Alkaline phosphatase</fullName>
    </submittedName>
</protein>
<proteinExistence type="inferred from homology"/>
<dbReference type="Gene3D" id="3.40.720.10">
    <property type="entry name" value="Alkaline Phosphatase, subunit A"/>
    <property type="match status" value="1"/>
</dbReference>
<feature type="binding site" evidence="3">
    <location>
        <position position="30"/>
    </location>
    <ligand>
        <name>Mg(2+)</name>
        <dbReference type="ChEBI" id="CHEBI:18420"/>
    </ligand>
</feature>
<comment type="similarity">
    <text evidence="4">Belongs to the alkaline phosphatase family.</text>
</comment>
<feature type="binding site" evidence="3">
    <location>
        <position position="282"/>
    </location>
    <ligand>
        <name>Zn(2+)</name>
        <dbReference type="ChEBI" id="CHEBI:29105"/>
        <label>2</label>
    </ligand>
</feature>
<dbReference type="GO" id="GO:0004035">
    <property type="term" value="F:alkaline phosphatase activity"/>
    <property type="evidence" value="ECO:0007669"/>
    <property type="project" value="TreeGrafter"/>
</dbReference>
<comment type="cofactor">
    <cofactor evidence="3">
        <name>Zn(2+)</name>
        <dbReference type="ChEBI" id="CHEBI:29105"/>
    </cofactor>
    <text evidence="3">Binds 2 Zn(2+) ions.</text>
</comment>
<evidence type="ECO:0000256" key="1">
    <source>
        <dbReference type="ARBA" id="ARBA00022553"/>
    </source>
</evidence>
<evidence type="ECO:0000313" key="6">
    <source>
        <dbReference type="Proteomes" id="UP000236327"/>
    </source>
</evidence>
<feature type="binding site" evidence="3">
    <location>
        <position position="130"/>
    </location>
    <ligand>
        <name>Mg(2+)</name>
        <dbReference type="ChEBI" id="CHEBI:18420"/>
    </ligand>
</feature>
<dbReference type="InterPro" id="IPR017850">
    <property type="entry name" value="Alkaline_phosphatase_core_sf"/>
</dbReference>
<dbReference type="EMBL" id="LYMM01000036">
    <property type="protein sequence ID" value="PNU04400.1"/>
    <property type="molecule type" value="Genomic_DNA"/>
</dbReference>
<feature type="binding site" evidence="3">
    <location>
        <position position="30"/>
    </location>
    <ligand>
        <name>Zn(2+)</name>
        <dbReference type="ChEBI" id="CHEBI:29105"/>
        <label>2</label>
    </ligand>
</feature>
<organism evidence="5 6">
    <name type="scientific">Novosphingobium guangzhouense</name>
    <dbReference type="NCBI Taxonomy" id="1850347"/>
    <lineage>
        <taxon>Bacteria</taxon>
        <taxon>Pseudomonadati</taxon>
        <taxon>Pseudomonadota</taxon>
        <taxon>Alphaproteobacteria</taxon>
        <taxon>Sphingomonadales</taxon>
        <taxon>Sphingomonadaceae</taxon>
        <taxon>Novosphingobium</taxon>
    </lineage>
</organism>
<dbReference type="Proteomes" id="UP000236327">
    <property type="component" value="Unassembled WGS sequence"/>
</dbReference>
<dbReference type="PANTHER" id="PTHR11596">
    <property type="entry name" value="ALKALINE PHOSPHATASE"/>
    <property type="match status" value="1"/>
</dbReference>